<dbReference type="GO" id="GO:0005524">
    <property type="term" value="F:ATP binding"/>
    <property type="evidence" value="ECO:0007669"/>
    <property type="project" value="UniProtKB-UniRule"/>
</dbReference>
<dbReference type="VEuPathDB" id="TrichDB:TRFO_02136"/>
<dbReference type="PANTHER" id="PTHR24058:SF22">
    <property type="entry name" value="DUAL SPECIFICITY TYROSINE-PHOSPHORYLATION-REGULATED KINASE 4"/>
    <property type="match status" value="1"/>
</dbReference>
<evidence type="ECO:0000256" key="4">
    <source>
        <dbReference type="ARBA" id="ARBA00022679"/>
    </source>
</evidence>
<dbReference type="InterPro" id="IPR000719">
    <property type="entry name" value="Prot_kinase_dom"/>
</dbReference>
<keyword evidence="6 14" id="KW-0418">Kinase</keyword>
<evidence type="ECO:0000313" key="14">
    <source>
        <dbReference type="EMBL" id="OHS95201.1"/>
    </source>
</evidence>
<evidence type="ECO:0000313" key="15">
    <source>
        <dbReference type="Proteomes" id="UP000179807"/>
    </source>
</evidence>
<evidence type="ECO:0000256" key="6">
    <source>
        <dbReference type="ARBA" id="ARBA00022777"/>
    </source>
</evidence>
<comment type="similarity">
    <text evidence="1">Belongs to the protein kinase superfamily. CMGC Ser/Thr protein kinase family. MNB/DYRK subfamily.</text>
</comment>
<evidence type="ECO:0000256" key="2">
    <source>
        <dbReference type="ARBA" id="ARBA00013203"/>
    </source>
</evidence>
<dbReference type="EMBL" id="MLAK01001259">
    <property type="protein sequence ID" value="OHS95201.1"/>
    <property type="molecule type" value="Genomic_DNA"/>
</dbReference>
<keyword evidence="4" id="KW-0808">Transferase</keyword>
<dbReference type="OrthoDB" id="9332038at2759"/>
<feature type="binding site" evidence="11">
    <location>
        <position position="198"/>
    </location>
    <ligand>
        <name>ATP</name>
        <dbReference type="ChEBI" id="CHEBI:30616"/>
    </ligand>
</feature>
<dbReference type="AlphaFoldDB" id="A0A1J4J939"/>
<dbReference type="SMART" id="SM00220">
    <property type="entry name" value="S_TKc"/>
    <property type="match status" value="1"/>
</dbReference>
<protein>
    <recommendedName>
        <fullName evidence="2">dual-specificity kinase</fullName>
        <ecNumber evidence="2">2.7.12.1</ecNumber>
    </recommendedName>
</protein>
<dbReference type="Proteomes" id="UP000179807">
    <property type="component" value="Unassembled WGS sequence"/>
</dbReference>
<comment type="catalytic activity">
    <reaction evidence="9">
        <text>L-threonyl-[protein] + ATP = O-phospho-L-threonyl-[protein] + ADP + H(+)</text>
        <dbReference type="Rhea" id="RHEA:46608"/>
        <dbReference type="Rhea" id="RHEA-COMP:11060"/>
        <dbReference type="Rhea" id="RHEA-COMP:11605"/>
        <dbReference type="ChEBI" id="CHEBI:15378"/>
        <dbReference type="ChEBI" id="CHEBI:30013"/>
        <dbReference type="ChEBI" id="CHEBI:30616"/>
        <dbReference type="ChEBI" id="CHEBI:61977"/>
        <dbReference type="ChEBI" id="CHEBI:456216"/>
        <dbReference type="EC" id="2.7.12.1"/>
    </reaction>
</comment>
<name>A0A1J4J939_9EUKA</name>
<evidence type="ECO:0000256" key="5">
    <source>
        <dbReference type="ARBA" id="ARBA00022741"/>
    </source>
</evidence>
<evidence type="ECO:0000256" key="10">
    <source>
        <dbReference type="ARBA" id="ARBA00051680"/>
    </source>
</evidence>
<proteinExistence type="inferred from homology"/>
<evidence type="ECO:0000256" key="11">
    <source>
        <dbReference type="PROSITE-ProRule" id="PRU10141"/>
    </source>
</evidence>
<dbReference type="EC" id="2.7.12.1" evidence="2"/>
<comment type="catalytic activity">
    <reaction evidence="10">
        <text>L-tyrosyl-[protein] + ATP = O-phospho-L-tyrosyl-[protein] + ADP + H(+)</text>
        <dbReference type="Rhea" id="RHEA:10596"/>
        <dbReference type="Rhea" id="RHEA-COMP:10136"/>
        <dbReference type="Rhea" id="RHEA-COMP:20101"/>
        <dbReference type="ChEBI" id="CHEBI:15378"/>
        <dbReference type="ChEBI" id="CHEBI:30616"/>
        <dbReference type="ChEBI" id="CHEBI:46858"/>
        <dbReference type="ChEBI" id="CHEBI:61978"/>
        <dbReference type="ChEBI" id="CHEBI:456216"/>
        <dbReference type="EC" id="2.7.12.1"/>
    </reaction>
</comment>
<accession>A0A1J4J939</accession>
<evidence type="ECO:0000256" key="7">
    <source>
        <dbReference type="ARBA" id="ARBA00022840"/>
    </source>
</evidence>
<evidence type="ECO:0000256" key="1">
    <source>
        <dbReference type="ARBA" id="ARBA00008867"/>
    </source>
</evidence>
<dbReference type="InterPro" id="IPR011009">
    <property type="entry name" value="Kinase-like_dom_sf"/>
</dbReference>
<evidence type="ECO:0000256" key="9">
    <source>
        <dbReference type="ARBA" id="ARBA00049308"/>
    </source>
</evidence>
<gene>
    <name evidence="14" type="primary">DYRK3</name>
    <name evidence="14" type="ORF">TRFO_02136</name>
</gene>
<dbReference type="InterPro" id="IPR050494">
    <property type="entry name" value="Ser_Thr_dual-spec_kinase"/>
</dbReference>
<evidence type="ECO:0000256" key="8">
    <source>
        <dbReference type="ARBA" id="ARBA00049003"/>
    </source>
</evidence>
<dbReference type="Gene3D" id="3.30.200.20">
    <property type="entry name" value="Phosphorylase Kinase, domain 1"/>
    <property type="match status" value="1"/>
</dbReference>
<dbReference type="GO" id="GO:0005856">
    <property type="term" value="C:cytoskeleton"/>
    <property type="evidence" value="ECO:0007669"/>
    <property type="project" value="TreeGrafter"/>
</dbReference>
<evidence type="ECO:0000256" key="12">
    <source>
        <dbReference type="SAM" id="MobiDB-lite"/>
    </source>
</evidence>
<dbReference type="Gene3D" id="1.10.510.10">
    <property type="entry name" value="Transferase(Phosphotransferase) domain 1"/>
    <property type="match status" value="1"/>
</dbReference>
<dbReference type="GO" id="GO:0004674">
    <property type="term" value="F:protein serine/threonine kinase activity"/>
    <property type="evidence" value="ECO:0007669"/>
    <property type="project" value="UniProtKB-KW"/>
</dbReference>
<dbReference type="SUPFAM" id="SSF56112">
    <property type="entry name" value="Protein kinase-like (PK-like)"/>
    <property type="match status" value="1"/>
</dbReference>
<dbReference type="InterPro" id="IPR017441">
    <property type="entry name" value="Protein_kinase_ATP_BS"/>
</dbReference>
<organism evidence="14 15">
    <name type="scientific">Tritrichomonas foetus</name>
    <dbReference type="NCBI Taxonomy" id="1144522"/>
    <lineage>
        <taxon>Eukaryota</taxon>
        <taxon>Metamonada</taxon>
        <taxon>Parabasalia</taxon>
        <taxon>Tritrichomonadida</taxon>
        <taxon>Tritrichomonadidae</taxon>
        <taxon>Tritrichomonas</taxon>
    </lineage>
</organism>
<comment type="catalytic activity">
    <reaction evidence="8">
        <text>L-seryl-[protein] + ATP = O-phospho-L-seryl-[protein] + ADP + H(+)</text>
        <dbReference type="Rhea" id="RHEA:17989"/>
        <dbReference type="Rhea" id="RHEA-COMP:9863"/>
        <dbReference type="Rhea" id="RHEA-COMP:11604"/>
        <dbReference type="ChEBI" id="CHEBI:15378"/>
        <dbReference type="ChEBI" id="CHEBI:29999"/>
        <dbReference type="ChEBI" id="CHEBI:30616"/>
        <dbReference type="ChEBI" id="CHEBI:83421"/>
        <dbReference type="ChEBI" id="CHEBI:456216"/>
        <dbReference type="EC" id="2.7.12.1"/>
    </reaction>
</comment>
<comment type="caution">
    <text evidence="14">The sequence shown here is derived from an EMBL/GenBank/DDBJ whole genome shotgun (WGS) entry which is preliminary data.</text>
</comment>
<keyword evidence="15" id="KW-1185">Reference proteome</keyword>
<keyword evidence="3" id="KW-0723">Serine/threonine-protein kinase</keyword>
<dbReference type="GO" id="GO:0005737">
    <property type="term" value="C:cytoplasm"/>
    <property type="evidence" value="ECO:0007669"/>
    <property type="project" value="TreeGrafter"/>
</dbReference>
<keyword evidence="5 11" id="KW-0547">Nucleotide-binding</keyword>
<dbReference type="GO" id="GO:0004712">
    <property type="term" value="F:protein serine/threonine/tyrosine kinase activity"/>
    <property type="evidence" value="ECO:0007669"/>
    <property type="project" value="UniProtKB-EC"/>
</dbReference>
<dbReference type="RefSeq" id="XP_068348338.1">
    <property type="nucleotide sequence ID" value="XM_068490511.1"/>
</dbReference>
<dbReference type="PROSITE" id="PS00107">
    <property type="entry name" value="PROTEIN_KINASE_ATP"/>
    <property type="match status" value="1"/>
</dbReference>
<evidence type="ECO:0000259" key="13">
    <source>
        <dbReference type="PROSITE" id="PS50011"/>
    </source>
</evidence>
<dbReference type="PANTHER" id="PTHR24058">
    <property type="entry name" value="DUAL SPECIFICITY PROTEIN KINASE"/>
    <property type="match status" value="1"/>
</dbReference>
<feature type="region of interest" description="Disordered" evidence="12">
    <location>
        <begin position="1"/>
        <end position="97"/>
    </location>
</feature>
<reference evidence="14" key="1">
    <citation type="submission" date="2016-10" db="EMBL/GenBank/DDBJ databases">
        <authorList>
            <person name="Benchimol M."/>
            <person name="Almeida L.G."/>
            <person name="Vasconcelos A.T."/>
            <person name="Perreira-Neves A."/>
            <person name="Rosa I.A."/>
            <person name="Tasca T."/>
            <person name="Bogo M.R."/>
            <person name="de Souza W."/>
        </authorList>
    </citation>
    <scope>NUCLEOTIDE SEQUENCE [LARGE SCALE GENOMIC DNA]</scope>
    <source>
        <strain evidence="14">K</strain>
    </source>
</reference>
<feature type="compositionally biased region" description="Polar residues" evidence="12">
    <location>
        <begin position="36"/>
        <end position="51"/>
    </location>
</feature>
<dbReference type="Gene3D" id="3.30.10.30">
    <property type="entry name" value="DYRK"/>
    <property type="match status" value="1"/>
</dbReference>
<feature type="domain" description="Protein kinase" evidence="13">
    <location>
        <begin position="169"/>
        <end position="458"/>
    </location>
</feature>
<dbReference type="GeneID" id="94825215"/>
<dbReference type="Pfam" id="PF00069">
    <property type="entry name" value="Pkinase"/>
    <property type="match status" value="1"/>
</dbReference>
<evidence type="ECO:0000256" key="3">
    <source>
        <dbReference type="ARBA" id="ARBA00022527"/>
    </source>
</evidence>
<sequence length="469" mass="53222">MIGANVAPPIPIHPPVMKSDNPRRPRIFAPKIKVENNIQKSDNSLAKSSENLIPPIVPPGTRDSSRPHPPEISANIKNPRNRIPNTARPIRLTGKIPNGPIPPKEAVARYPTILTAYEITEILNYPDVYFIGNVNRKIKTNLSDPFNAGFDDKFNNYKLVPGDHLGYRFEIISILGSGAFGQVVKCIDHKTNQIVAVKVIQNTQLMNEQGKIEVQILYKLSQARASHIVRALDYFVFRNHICITFEVLGPSLYNILKNHNFEGLQKKNIRIISQNIFKGLDQCHKLGIIHCDIKPENILQSMNNGFKLIDFGSSCFLGNQRFQYIQSRFYRAPEVILGIGYGPPMDIWSAALVVIEMAIGKPLFAGHDEAEVISMMMELLGKPPFNVLQAARRRRDFFDDYGRFRTNITRIKRKEGSLDLRTVLNDSDPLFYDFLIRCLTWDPTKRMTASEALRHPWITHGEAVLPDLH</sequence>
<dbReference type="PROSITE" id="PS50011">
    <property type="entry name" value="PROTEIN_KINASE_DOM"/>
    <property type="match status" value="1"/>
</dbReference>
<keyword evidence="7 11" id="KW-0067">ATP-binding</keyword>
<dbReference type="InterPro" id="IPR042521">
    <property type="entry name" value="DYRK"/>
</dbReference>